<proteinExistence type="predicted"/>
<name>A0AAD9MAW6_9PEZI</name>
<evidence type="ECO:0000256" key="1">
    <source>
        <dbReference type="SAM" id="MobiDB-lite"/>
    </source>
</evidence>
<comment type="caution">
    <text evidence="2">The sequence shown here is derived from an EMBL/GenBank/DDBJ whole genome shotgun (WGS) entry which is preliminary data.</text>
</comment>
<feature type="region of interest" description="Disordered" evidence="1">
    <location>
        <begin position="1"/>
        <end position="24"/>
    </location>
</feature>
<keyword evidence="3" id="KW-1185">Reference proteome</keyword>
<reference evidence="2" key="1">
    <citation type="journal article" date="2023" name="Mol. Plant Microbe Interact.">
        <title>Elucidating the Obligate Nature and Biological Capacity of an Invasive Fungal Corn Pathogen.</title>
        <authorList>
            <person name="MacCready J.S."/>
            <person name="Roggenkamp E.M."/>
            <person name="Gdanetz K."/>
            <person name="Chilvers M.I."/>
        </authorList>
    </citation>
    <scope>NUCLEOTIDE SEQUENCE</scope>
    <source>
        <strain evidence="2">PM02</strain>
    </source>
</reference>
<dbReference type="EMBL" id="JAQQPM010000003">
    <property type="protein sequence ID" value="KAK2069437.1"/>
    <property type="molecule type" value="Genomic_DNA"/>
</dbReference>
<dbReference type="AlphaFoldDB" id="A0AAD9MAW6"/>
<dbReference type="Proteomes" id="UP001217918">
    <property type="component" value="Unassembled WGS sequence"/>
</dbReference>
<sequence>MSGHTQSMAAAASLSPHTQAGRGSWEWLDTTHRGRDFTTTMKPPFSPLALLLLLLGRLSSAESWLACSCIKNQALDPNVTAAVYNEASYGYKEPTSGPAPQKHGYAVLAKDVAQLGFTGDWMQYDRKGGMSFDGKTVFHHCQDKGGHDSCCAANLNEYGSQQSDGCGLIKKRDGIAAPEGGRVWTA</sequence>
<protein>
    <submittedName>
        <fullName evidence="2">Uncharacterized protein</fullName>
    </submittedName>
</protein>
<evidence type="ECO:0000313" key="3">
    <source>
        <dbReference type="Proteomes" id="UP001217918"/>
    </source>
</evidence>
<gene>
    <name evidence="2" type="ORF">P8C59_004019</name>
</gene>
<evidence type="ECO:0000313" key="2">
    <source>
        <dbReference type="EMBL" id="KAK2069437.1"/>
    </source>
</evidence>
<accession>A0AAD9MAW6</accession>
<organism evidence="2 3">
    <name type="scientific">Phyllachora maydis</name>
    <dbReference type="NCBI Taxonomy" id="1825666"/>
    <lineage>
        <taxon>Eukaryota</taxon>
        <taxon>Fungi</taxon>
        <taxon>Dikarya</taxon>
        <taxon>Ascomycota</taxon>
        <taxon>Pezizomycotina</taxon>
        <taxon>Sordariomycetes</taxon>
        <taxon>Sordariomycetidae</taxon>
        <taxon>Phyllachorales</taxon>
        <taxon>Phyllachoraceae</taxon>
        <taxon>Phyllachora</taxon>
    </lineage>
</organism>